<evidence type="ECO:0000256" key="6">
    <source>
        <dbReference type="ARBA" id="ARBA00022777"/>
    </source>
</evidence>
<evidence type="ECO:0000256" key="3">
    <source>
        <dbReference type="ARBA" id="ARBA00012054"/>
    </source>
</evidence>
<keyword evidence="6 9" id="KW-0418">Kinase</keyword>
<dbReference type="EMBL" id="JAMPKM010000016">
    <property type="protein sequence ID" value="MEP0819704.1"/>
    <property type="molecule type" value="Genomic_DNA"/>
</dbReference>
<dbReference type="RefSeq" id="WP_242017068.1">
    <property type="nucleotide sequence ID" value="NZ_JAMPKM010000016.1"/>
</dbReference>
<keyword evidence="11" id="KW-1185">Reference proteome</keyword>
<dbReference type="InterPro" id="IPR027417">
    <property type="entry name" value="P-loop_NTPase"/>
</dbReference>
<accession>A0ABV0JD37</accession>
<evidence type="ECO:0000256" key="9">
    <source>
        <dbReference type="RuleBase" id="RU363066"/>
    </source>
</evidence>
<keyword evidence="7 9" id="KW-0067">ATP-binding</keyword>
<dbReference type="Proteomes" id="UP001464891">
    <property type="component" value="Unassembled WGS sequence"/>
</dbReference>
<evidence type="ECO:0000313" key="10">
    <source>
        <dbReference type="EMBL" id="MEP0819704.1"/>
    </source>
</evidence>
<dbReference type="Gene3D" id="3.40.50.300">
    <property type="entry name" value="P-loop containing nucleotide triphosphate hydrolases"/>
    <property type="match status" value="1"/>
</dbReference>
<dbReference type="PANTHER" id="PTHR43442">
    <property type="entry name" value="GLUCONOKINASE-RELATED"/>
    <property type="match status" value="1"/>
</dbReference>
<dbReference type="Pfam" id="PF13671">
    <property type="entry name" value="AAA_33"/>
    <property type="match status" value="1"/>
</dbReference>
<comment type="pathway">
    <text evidence="1">Carbohydrate acid metabolism.</text>
</comment>
<evidence type="ECO:0000256" key="5">
    <source>
        <dbReference type="ARBA" id="ARBA00022741"/>
    </source>
</evidence>
<keyword evidence="4 9" id="KW-0808">Transferase</keyword>
<organism evidence="10 11">
    <name type="scientific">Trichocoleus desertorum GB2-A4</name>
    <dbReference type="NCBI Taxonomy" id="2933944"/>
    <lineage>
        <taxon>Bacteria</taxon>
        <taxon>Bacillati</taxon>
        <taxon>Cyanobacteriota</taxon>
        <taxon>Cyanophyceae</taxon>
        <taxon>Leptolyngbyales</taxon>
        <taxon>Trichocoleusaceae</taxon>
        <taxon>Trichocoleus</taxon>
    </lineage>
</organism>
<dbReference type="EC" id="2.7.1.12" evidence="3 9"/>
<dbReference type="CDD" id="cd02021">
    <property type="entry name" value="GntK"/>
    <property type="match status" value="1"/>
</dbReference>
<protein>
    <recommendedName>
        <fullName evidence="3 9">Gluconokinase</fullName>
        <ecNumber evidence="3 9">2.7.1.12</ecNumber>
    </recommendedName>
</protein>
<name>A0ABV0JD37_9CYAN</name>
<proteinExistence type="inferred from homology"/>
<dbReference type="NCBIfam" id="TIGR01313">
    <property type="entry name" value="therm_gnt_kin"/>
    <property type="match status" value="1"/>
</dbReference>
<gene>
    <name evidence="10" type="ORF">NC998_21625</name>
</gene>
<keyword evidence="5 9" id="KW-0547">Nucleotide-binding</keyword>
<evidence type="ECO:0000256" key="8">
    <source>
        <dbReference type="ARBA" id="ARBA00048090"/>
    </source>
</evidence>
<sequence length="183" mass="20945">MNDCPLVWIMMGVAGSGKTVVGRLLSERLESDFLEGDRRHPQANILKMLSHQPLQDADRRQWLLEIEDDIQRAGDRNRETVITCSALKLSYRNHLAASGRVQLVYLEVPHTELERRLTQRQNHYMQSAMLQSQIAAFDSISPEENVITVDGILPPVEAVNSLLSQAMQRFPSLKQPWWQRTAE</sequence>
<comment type="caution">
    <text evidence="10">The sequence shown here is derived from an EMBL/GenBank/DDBJ whole genome shotgun (WGS) entry which is preliminary data.</text>
</comment>
<dbReference type="GO" id="GO:0046316">
    <property type="term" value="F:gluconokinase activity"/>
    <property type="evidence" value="ECO:0007669"/>
    <property type="project" value="UniProtKB-EC"/>
</dbReference>
<dbReference type="InterPro" id="IPR006001">
    <property type="entry name" value="Therm_gnt_kin"/>
</dbReference>
<evidence type="ECO:0000256" key="1">
    <source>
        <dbReference type="ARBA" id="ARBA00004761"/>
    </source>
</evidence>
<evidence type="ECO:0000256" key="7">
    <source>
        <dbReference type="ARBA" id="ARBA00022840"/>
    </source>
</evidence>
<comment type="similarity">
    <text evidence="2 9">Belongs to the gluconokinase GntK/GntV family.</text>
</comment>
<evidence type="ECO:0000256" key="4">
    <source>
        <dbReference type="ARBA" id="ARBA00022679"/>
    </source>
</evidence>
<comment type="catalytic activity">
    <reaction evidence="8 9">
        <text>D-gluconate + ATP = 6-phospho-D-gluconate + ADP + H(+)</text>
        <dbReference type="Rhea" id="RHEA:19433"/>
        <dbReference type="ChEBI" id="CHEBI:15378"/>
        <dbReference type="ChEBI" id="CHEBI:18391"/>
        <dbReference type="ChEBI" id="CHEBI:30616"/>
        <dbReference type="ChEBI" id="CHEBI:58759"/>
        <dbReference type="ChEBI" id="CHEBI:456216"/>
        <dbReference type="EC" id="2.7.1.12"/>
    </reaction>
</comment>
<dbReference type="SUPFAM" id="SSF52540">
    <property type="entry name" value="P-loop containing nucleoside triphosphate hydrolases"/>
    <property type="match status" value="1"/>
</dbReference>
<dbReference type="PANTHER" id="PTHR43442:SF3">
    <property type="entry name" value="GLUCONOKINASE-RELATED"/>
    <property type="match status" value="1"/>
</dbReference>
<evidence type="ECO:0000256" key="2">
    <source>
        <dbReference type="ARBA" id="ARBA00008420"/>
    </source>
</evidence>
<evidence type="ECO:0000313" key="11">
    <source>
        <dbReference type="Proteomes" id="UP001464891"/>
    </source>
</evidence>
<reference evidence="10 11" key="1">
    <citation type="submission" date="2022-04" db="EMBL/GenBank/DDBJ databases">
        <title>Positive selection, recombination, and allopatry shape intraspecific diversity of widespread and dominant cyanobacteria.</title>
        <authorList>
            <person name="Wei J."/>
            <person name="Shu W."/>
            <person name="Hu C."/>
        </authorList>
    </citation>
    <scope>NUCLEOTIDE SEQUENCE [LARGE SCALE GENOMIC DNA]</scope>
    <source>
        <strain evidence="10 11">GB2-A4</strain>
    </source>
</reference>